<feature type="transmembrane region" description="Helical" evidence="2">
    <location>
        <begin position="149"/>
        <end position="177"/>
    </location>
</feature>
<protein>
    <recommendedName>
        <fullName evidence="5">Transmembrane protein</fullName>
    </recommendedName>
</protein>
<evidence type="ECO:0000256" key="2">
    <source>
        <dbReference type="SAM" id="Phobius"/>
    </source>
</evidence>
<reference evidence="3 4" key="1">
    <citation type="submission" date="2018-11" db="EMBL/GenBank/DDBJ databases">
        <authorList>
            <consortium name="Pathogen Informatics"/>
        </authorList>
    </citation>
    <scope>NUCLEOTIDE SEQUENCE [LARGE SCALE GENOMIC DNA]</scope>
</reference>
<evidence type="ECO:0000256" key="1">
    <source>
        <dbReference type="SAM" id="MobiDB-lite"/>
    </source>
</evidence>
<feature type="transmembrane region" description="Helical" evidence="2">
    <location>
        <begin position="225"/>
        <end position="246"/>
    </location>
</feature>
<keyword evidence="2" id="KW-0472">Membrane</keyword>
<sequence length="433" mass="46823">MSASENMRSAHLNRPEVAQLASEVLQKTPTGSRLGIAALLALQPPSLGGLGQLPQTYDQERLASELKLRVFNYIQRSEIPSSPAIAPSSSGSLFSVTPPLRTAIVDTEKKTRPVSPEFVNYLLSLIFLSIRVASAFWSTWPTFSYVSSVILIGTSIYLAFEFAAVTLLVQLLVCLAAPGGNRVDMALQLVTNASQGAYRYLLDDPEVYNKLVLVRMPVHLQSWQMLWLTAFALLVTVLEVVILFHMSVQQFYKALRANQYTITRLFNIVEQGNSGGQESQTFPGLMRENRHLQNPTTAATLSQRNSGISTLPSNASSATLRSPVACAEEFASSASPGVPCKSLQLCTSSAADVVLQEATSCEPNRLLLTAASTSTTKTASASEPPSANHARAFSGGVVFLSNSLTLRNSFTPEVSPPPRQSPLVTREKLCSQV</sequence>
<dbReference type="OrthoDB" id="6248473at2759"/>
<evidence type="ECO:0000313" key="3">
    <source>
        <dbReference type="EMBL" id="VDK76525.1"/>
    </source>
</evidence>
<keyword evidence="2" id="KW-1133">Transmembrane helix</keyword>
<evidence type="ECO:0000313" key="4">
    <source>
        <dbReference type="Proteomes" id="UP000281553"/>
    </source>
</evidence>
<evidence type="ECO:0008006" key="5">
    <source>
        <dbReference type="Google" id="ProtNLM"/>
    </source>
</evidence>
<gene>
    <name evidence="3" type="ORF">DILT_LOCUS2764</name>
</gene>
<proteinExistence type="predicted"/>
<dbReference type="Proteomes" id="UP000281553">
    <property type="component" value="Unassembled WGS sequence"/>
</dbReference>
<dbReference type="AlphaFoldDB" id="A0A3P6T6Y3"/>
<feature type="transmembrane region" description="Helical" evidence="2">
    <location>
        <begin position="118"/>
        <end position="137"/>
    </location>
</feature>
<organism evidence="3 4">
    <name type="scientific">Dibothriocephalus latus</name>
    <name type="common">Fish tapeworm</name>
    <name type="synonym">Diphyllobothrium latum</name>
    <dbReference type="NCBI Taxonomy" id="60516"/>
    <lineage>
        <taxon>Eukaryota</taxon>
        <taxon>Metazoa</taxon>
        <taxon>Spiralia</taxon>
        <taxon>Lophotrochozoa</taxon>
        <taxon>Platyhelminthes</taxon>
        <taxon>Cestoda</taxon>
        <taxon>Eucestoda</taxon>
        <taxon>Diphyllobothriidea</taxon>
        <taxon>Diphyllobothriidae</taxon>
        <taxon>Dibothriocephalus</taxon>
    </lineage>
</organism>
<feature type="region of interest" description="Disordered" evidence="1">
    <location>
        <begin position="410"/>
        <end position="433"/>
    </location>
</feature>
<accession>A0A3P6T6Y3</accession>
<dbReference type="EMBL" id="UYRU01042592">
    <property type="protein sequence ID" value="VDK76525.1"/>
    <property type="molecule type" value="Genomic_DNA"/>
</dbReference>
<keyword evidence="4" id="KW-1185">Reference proteome</keyword>
<name>A0A3P6T6Y3_DIBLA</name>
<keyword evidence="2" id="KW-0812">Transmembrane</keyword>